<protein>
    <submittedName>
        <fullName evidence="1">Uncharacterized protein</fullName>
    </submittedName>
</protein>
<keyword evidence="2" id="KW-1185">Reference proteome</keyword>
<evidence type="ECO:0000313" key="1">
    <source>
        <dbReference type="EMBL" id="GMN55092.1"/>
    </source>
</evidence>
<dbReference type="AlphaFoldDB" id="A0AA88DGR7"/>
<reference evidence="1" key="1">
    <citation type="submission" date="2023-07" db="EMBL/GenBank/DDBJ databases">
        <title>draft genome sequence of fig (Ficus carica).</title>
        <authorList>
            <person name="Takahashi T."/>
            <person name="Nishimura K."/>
        </authorList>
    </citation>
    <scope>NUCLEOTIDE SEQUENCE</scope>
</reference>
<dbReference type="Proteomes" id="UP001187192">
    <property type="component" value="Unassembled WGS sequence"/>
</dbReference>
<organism evidence="1 2">
    <name type="scientific">Ficus carica</name>
    <name type="common">Common fig</name>
    <dbReference type="NCBI Taxonomy" id="3494"/>
    <lineage>
        <taxon>Eukaryota</taxon>
        <taxon>Viridiplantae</taxon>
        <taxon>Streptophyta</taxon>
        <taxon>Embryophyta</taxon>
        <taxon>Tracheophyta</taxon>
        <taxon>Spermatophyta</taxon>
        <taxon>Magnoliopsida</taxon>
        <taxon>eudicotyledons</taxon>
        <taxon>Gunneridae</taxon>
        <taxon>Pentapetalae</taxon>
        <taxon>rosids</taxon>
        <taxon>fabids</taxon>
        <taxon>Rosales</taxon>
        <taxon>Moraceae</taxon>
        <taxon>Ficeae</taxon>
        <taxon>Ficus</taxon>
    </lineage>
</organism>
<accession>A0AA88DGR7</accession>
<dbReference type="EMBL" id="BTGU01000055">
    <property type="protein sequence ID" value="GMN55092.1"/>
    <property type="molecule type" value="Genomic_DNA"/>
</dbReference>
<proteinExistence type="predicted"/>
<evidence type="ECO:0000313" key="2">
    <source>
        <dbReference type="Proteomes" id="UP001187192"/>
    </source>
</evidence>
<gene>
    <name evidence="1" type="ORF">TIFTF001_024217</name>
</gene>
<sequence>MVMLDLRGSSSSRFQLPNPIADELLSKAERKSVTVKNTDLEEFKKLRGIREDDEVLLYVGRIHNTFNFSFELRRKDDNGVQVVVQKEPQEPLPLQLEEIFKKMIRENLESQKKALSEESVARRTEEMLVQTRIRVRRSIAEFVEAHPPPPGERRSRLCSCRSLGHIAVPLVWMSSFFDQFVVMNGFDVERLGIRSAISSSLNPNICSYSSDSDDVM</sequence>
<name>A0AA88DGR7_FICCA</name>
<comment type="caution">
    <text evidence="1">The sequence shown here is derived from an EMBL/GenBank/DDBJ whole genome shotgun (WGS) entry which is preliminary data.</text>
</comment>